<feature type="active site" description="Proton acceptor" evidence="9">
    <location>
        <position position="363"/>
    </location>
</feature>
<comment type="cofactor">
    <cofactor evidence="9">
        <name>Mg(2+)</name>
        <dbReference type="ChEBI" id="CHEBI:18420"/>
    </cofactor>
    <text evidence="9">Binds a second Mg(2+) ion via substrate during catalysis.</text>
</comment>
<feature type="binding site" evidence="9">
    <location>
        <position position="414"/>
    </location>
    <ligand>
        <name>(2R)-2-phosphoglycerate</name>
        <dbReference type="ChEBI" id="CHEBI:58289"/>
    </ligand>
</feature>
<comment type="caution">
    <text evidence="12">The sequence shown here is derived from an EMBL/GenBank/DDBJ whole genome shotgun (WGS) entry which is preliminary data.</text>
</comment>
<accession>A0ABT8IYX9</accession>
<name>A0ABT8IYX9_9MICO</name>
<dbReference type="SMART" id="SM01192">
    <property type="entry name" value="Enolase_C"/>
    <property type="match status" value="1"/>
</dbReference>
<comment type="pathway">
    <text evidence="1 9">Carbohydrate degradation; glycolysis; pyruvate from D-glyceraldehyde 3-phosphate: step 4/5.</text>
</comment>
<dbReference type="Pfam" id="PF00113">
    <property type="entry name" value="Enolase_C"/>
    <property type="match status" value="1"/>
</dbReference>
<keyword evidence="7 9" id="KW-0324">Glycolysis</keyword>
<feature type="binding site" evidence="9">
    <location>
        <position position="189"/>
    </location>
    <ligand>
        <name>(2R)-2-phosphoglycerate</name>
        <dbReference type="ChEBI" id="CHEBI:58289"/>
    </ligand>
</feature>
<evidence type="ECO:0000256" key="1">
    <source>
        <dbReference type="ARBA" id="ARBA00005031"/>
    </source>
</evidence>
<evidence type="ECO:0000256" key="7">
    <source>
        <dbReference type="ARBA" id="ARBA00023152"/>
    </source>
</evidence>
<dbReference type="GO" id="GO:0004634">
    <property type="term" value="F:phosphopyruvate hydratase activity"/>
    <property type="evidence" value="ECO:0007669"/>
    <property type="project" value="UniProtKB-EC"/>
</dbReference>
<comment type="catalytic activity">
    <reaction evidence="9">
        <text>(2R)-2-phosphoglycerate = phosphoenolpyruvate + H2O</text>
        <dbReference type="Rhea" id="RHEA:10164"/>
        <dbReference type="ChEBI" id="CHEBI:15377"/>
        <dbReference type="ChEBI" id="CHEBI:58289"/>
        <dbReference type="ChEBI" id="CHEBI:58702"/>
        <dbReference type="EC" id="4.2.1.11"/>
    </reaction>
</comment>
<feature type="binding site" evidence="9">
    <location>
        <position position="338"/>
    </location>
    <ligand>
        <name>Mg(2+)</name>
        <dbReference type="ChEBI" id="CHEBI:18420"/>
    </ligand>
</feature>
<organism evidence="12 13">
    <name type="scientific">Leifsonia virtsii</name>
    <dbReference type="NCBI Taxonomy" id="3035915"/>
    <lineage>
        <taxon>Bacteria</taxon>
        <taxon>Bacillati</taxon>
        <taxon>Actinomycetota</taxon>
        <taxon>Actinomycetes</taxon>
        <taxon>Micrococcales</taxon>
        <taxon>Microbacteriaceae</taxon>
        <taxon>Leifsonia</taxon>
    </lineage>
</organism>
<evidence type="ECO:0000259" key="10">
    <source>
        <dbReference type="SMART" id="SM01192"/>
    </source>
</evidence>
<dbReference type="InterPro" id="IPR000941">
    <property type="entry name" value="Enolase"/>
</dbReference>
<keyword evidence="9" id="KW-0963">Cytoplasm</keyword>
<evidence type="ECO:0000313" key="12">
    <source>
        <dbReference type="EMBL" id="MDN4598032.1"/>
    </source>
</evidence>
<feature type="binding site" evidence="9">
    <location>
        <position position="393"/>
    </location>
    <ligand>
        <name>(2R)-2-phosphoglycerate</name>
        <dbReference type="ChEBI" id="CHEBI:58289"/>
    </ligand>
</feature>
<dbReference type="SFLD" id="SFLDS00001">
    <property type="entry name" value="Enolase"/>
    <property type="match status" value="1"/>
</dbReference>
<dbReference type="Gene3D" id="3.30.390.10">
    <property type="entry name" value="Enolase-like, N-terminal domain"/>
    <property type="match status" value="1"/>
</dbReference>
<feature type="binding site" evidence="9">
    <location>
        <position position="392"/>
    </location>
    <ligand>
        <name>(2R)-2-phosphoglycerate</name>
        <dbReference type="ChEBI" id="CHEBI:58289"/>
    </ligand>
</feature>
<dbReference type="Gene3D" id="3.20.20.120">
    <property type="entry name" value="Enolase-like C-terminal domain"/>
    <property type="match status" value="1"/>
</dbReference>
<evidence type="ECO:0000313" key="13">
    <source>
        <dbReference type="Proteomes" id="UP001174210"/>
    </source>
</evidence>
<proteinExistence type="inferred from homology"/>
<dbReference type="SUPFAM" id="SSF51604">
    <property type="entry name" value="Enolase C-terminal domain-like"/>
    <property type="match status" value="1"/>
</dbReference>
<dbReference type="PANTHER" id="PTHR11902">
    <property type="entry name" value="ENOLASE"/>
    <property type="match status" value="1"/>
</dbReference>
<dbReference type="RefSeq" id="WP_301219382.1">
    <property type="nucleotide sequence ID" value="NZ_JAROCB010000003.1"/>
</dbReference>
<dbReference type="CDD" id="cd03313">
    <property type="entry name" value="enolase"/>
    <property type="match status" value="1"/>
</dbReference>
<dbReference type="Pfam" id="PF03952">
    <property type="entry name" value="Enolase_N"/>
    <property type="match status" value="1"/>
</dbReference>
<feature type="binding site" evidence="9">
    <location>
        <position position="269"/>
    </location>
    <ligand>
        <name>Mg(2+)</name>
        <dbReference type="ChEBI" id="CHEBI:18420"/>
    </ligand>
</feature>
<sequence>MHEHGYTGHIDAAHQGHYISHPESHPVAIERVTARQILDSRGYPTVSVTLHLHDGTQVSASAPAGASTGTYEAVELRDDGPSYSGRSVHRAVAGVETEISPLLAGRHWTTLRELDDALRTLDGTENLARLGANAVVAVSIAAARAFAHASEVPLHVWLARVTDSAQRLPVPHFNVLNGGAHAANPLEFQEFMIAPVGAADEAAAVEAGAEIYHALAARVKARFHTAGLGDEGGFAPDIASPEEAMELLVQAIQDAGYTPGLNDVAIAIDPAANGFYEREGMYKIAGRLLSRDELVDYYIKLLDDYPLRSIEDGFAEDDHAGWKLLYDAVGARTQLVGDDLYVTDPRRISDGARNHYSNAALIKPNQIGTVSSTLDAIATARRFGMQSMVSHRSGETTDAFIADLVVGTGTGQIKSGAPARGERVVKYNRLLDIELDNKSLPYGLELAPTHAPEVALEP</sequence>
<gene>
    <name evidence="9 12" type="primary">eno</name>
    <name evidence="12" type="ORF">P5G59_12840</name>
</gene>
<comment type="function">
    <text evidence="9">Catalyzes the reversible conversion of 2-phosphoglycerate (2-PG) into phosphoenolpyruvate (PEP). It is essential for the degradation of carbohydrates via glycolysis.</text>
</comment>
<dbReference type="SMART" id="SM01193">
    <property type="entry name" value="Enolase_N"/>
    <property type="match status" value="1"/>
</dbReference>
<feature type="binding site" evidence="9">
    <location>
        <position position="311"/>
    </location>
    <ligand>
        <name>Mg(2+)</name>
        <dbReference type="ChEBI" id="CHEBI:18420"/>
    </ligand>
</feature>
<feature type="active site" description="Proton donor" evidence="9">
    <location>
        <position position="231"/>
    </location>
</feature>
<evidence type="ECO:0000259" key="11">
    <source>
        <dbReference type="SMART" id="SM01193"/>
    </source>
</evidence>
<keyword evidence="5 9" id="KW-0964">Secreted</keyword>
<dbReference type="InterPro" id="IPR036849">
    <property type="entry name" value="Enolase-like_C_sf"/>
</dbReference>
<dbReference type="Proteomes" id="UP001174210">
    <property type="component" value="Unassembled WGS sequence"/>
</dbReference>
<dbReference type="PRINTS" id="PR00148">
    <property type="entry name" value="ENOLASE"/>
</dbReference>
<protein>
    <recommendedName>
        <fullName evidence="4 9">Enolase</fullName>
        <ecNumber evidence="3 9">4.2.1.11</ecNumber>
    </recommendedName>
    <alternativeName>
        <fullName evidence="9">2-phospho-D-glycerate hydro-lyase</fullName>
    </alternativeName>
    <alternativeName>
        <fullName evidence="9">2-phosphoglycerate dehydratase</fullName>
    </alternativeName>
</protein>
<evidence type="ECO:0000256" key="8">
    <source>
        <dbReference type="ARBA" id="ARBA00023239"/>
    </source>
</evidence>
<evidence type="ECO:0000256" key="5">
    <source>
        <dbReference type="ARBA" id="ARBA00022525"/>
    </source>
</evidence>
<comment type="subcellular location">
    <subcellularLocation>
        <location evidence="9">Cytoplasm</location>
    </subcellularLocation>
    <subcellularLocation>
        <location evidence="9">Secreted</location>
    </subcellularLocation>
    <subcellularLocation>
        <location evidence="9">Cell surface</location>
    </subcellularLocation>
    <text evidence="9">Fractions of enolase are present in both the cytoplasm and on the cell surface.</text>
</comment>
<evidence type="ECO:0000256" key="6">
    <source>
        <dbReference type="ARBA" id="ARBA00022842"/>
    </source>
</evidence>
<evidence type="ECO:0000256" key="3">
    <source>
        <dbReference type="ARBA" id="ARBA00012058"/>
    </source>
</evidence>
<evidence type="ECO:0000256" key="4">
    <source>
        <dbReference type="ARBA" id="ARBA00017068"/>
    </source>
</evidence>
<evidence type="ECO:0000256" key="2">
    <source>
        <dbReference type="ARBA" id="ARBA00009604"/>
    </source>
</evidence>
<dbReference type="SUPFAM" id="SSF54826">
    <property type="entry name" value="Enolase N-terminal domain-like"/>
    <property type="match status" value="1"/>
</dbReference>
<feature type="binding site" evidence="9">
    <location>
        <position position="363"/>
    </location>
    <ligand>
        <name>(2R)-2-phosphoglycerate</name>
        <dbReference type="ChEBI" id="CHEBI:58289"/>
    </ligand>
</feature>
<keyword evidence="9" id="KW-0479">Metal-binding</keyword>
<dbReference type="InterPro" id="IPR020810">
    <property type="entry name" value="Enolase_C"/>
</dbReference>
<dbReference type="InterPro" id="IPR029017">
    <property type="entry name" value="Enolase-like_N"/>
</dbReference>
<dbReference type="PIRSF" id="PIRSF001400">
    <property type="entry name" value="Enolase"/>
    <property type="match status" value="1"/>
</dbReference>
<feature type="domain" description="Enolase N-terminal" evidence="11">
    <location>
        <begin position="29"/>
        <end position="158"/>
    </location>
</feature>
<comment type="similarity">
    <text evidence="2 9">Belongs to the enolase family.</text>
</comment>
<dbReference type="SFLD" id="SFLDG00178">
    <property type="entry name" value="enolase"/>
    <property type="match status" value="1"/>
</dbReference>
<dbReference type="NCBIfam" id="TIGR01060">
    <property type="entry name" value="eno"/>
    <property type="match status" value="1"/>
</dbReference>
<dbReference type="HAMAP" id="MF_00318">
    <property type="entry name" value="Enolase"/>
    <property type="match status" value="1"/>
</dbReference>
<dbReference type="InterPro" id="IPR020811">
    <property type="entry name" value="Enolase_N"/>
</dbReference>
<reference evidence="12" key="1">
    <citation type="submission" date="2023-03" db="EMBL/GenBank/DDBJ databases">
        <title>MT1 and MT2 Draft Genomes of Novel Species.</title>
        <authorList>
            <person name="Venkateswaran K."/>
        </authorList>
    </citation>
    <scope>NUCLEOTIDE SEQUENCE</scope>
    <source>
        <strain evidence="12">F6_8S_P_1A</strain>
    </source>
</reference>
<keyword evidence="6 9" id="KW-0460">Magnesium</keyword>
<keyword evidence="8 9" id="KW-0456">Lyase</keyword>
<dbReference type="EMBL" id="JAROCB010000003">
    <property type="protein sequence ID" value="MDN4598032.1"/>
    <property type="molecule type" value="Genomic_DNA"/>
</dbReference>
<dbReference type="EC" id="4.2.1.11" evidence="3 9"/>
<feature type="domain" description="Enolase C-terminal TIM barrel" evidence="10">
    <location>
        <begin position="165"/>
        <end position="449"/>
    </location>
</feature>
<dbReference type="PANTHER" id="PTHR11902:SF1">
    <property type="entry name" value="ENOLASE"/>
    <property type="match status" value="1"/>
</dbReference>
<evidence type="ECO:0000256" key="9">
    <source>
        <dbReference type="HAMAP-Rule" id="MF_00318"/>
    </source>
</evidence>
<keyword evidence="13" id="KW-1185">Reference proteome</keyword>
<dbReference type="SFLD" id="SFLDF00002">
    <property type="entry name" value="enolase"/>
    <property type="match status" value="1"/>
</dbReference>